<evidence type="ECO:0000313" key="4">
    <source>
        <dbReference type="Proteomes" id="UP000250088"/>
    </source>
</evidence>
<evidence type="ECO:0000256" key="1">
    <source>
        <dbReference type="SAM" id="MobiDB-lite"/>
    </source>
</evidence>
<dbReference type="EMBL" id="CP019893">
    <property type="protein sequence ID" value="ARS91083.1"/>
    <property type="molecule type" value="Genomic_DNA"/>
</dbReference>
<feature type="compositionally biased region" description="Basic and acidic residues" evidence="1">
    <location>
        <begin position="50"/>
        <end position="75"/>
    </location>
</feature>
<evidence type="ECO:0000313" key="3">
    <source>
        <dbReference type="EMBL" id="ARS91083.1"/>
    </source>
</evidence>
<dbReference type="PANTHER" id="PTHR11895">
    <property type="entry name" value="TRANSAMIDASE"/>
    <property type="match status" value="1"/>
</dbReference>
<organism evidence="3 4">
    <name type="scientific">Natrarchaeobaculum aegyptiacum</name>
    <dbReference type="NCBI Taxonomy" id="745377"/>
    <lineage>
        <taxon>Archaea</taxon>
        <taxon>Methanobacteriati</taxon>
        <taxon>Methanobacteriota</taxon>
        <taxon>Stenosarchaea group</taxon>
        <taxon>Halobacteria</taxon>
        <taxon>Halobacteriales</taxon>
        <taxon>Natrialbaceae</taxon>
        <taxon>Natrarchaeobaculum</taxon>
    </lineage>
</organism>
<protein>
    <submittedName>
        <fullName evidence="3">Amidase</fullName>
    </submittedName>
</protein>
<dbReference type="NCBIfam" id="NF005565">
    <property type="entry name" value="PRK07235.1"/>
    <property type="match status" value="1"/>
</dbReference>
<proteinExistence type="predicted"/>
<dbReference type="SUPFAM" id="SSF75304">
    <property type="entry name" value="Amidase signature (AS) enzymes"/>
    <property type="match status" value="1"/>
</dbReference>
<dbReference type="InterPro" id="IPR023631">
    <property type="entry name" value="Amidase_dom"/>
</dbReference>
<dbReference type="RefSeq" id="WP_086889450.1">
    <property type="nucleotide sequence ID" value="NZ_CP019893.1"/>
</dbReference>
<feature type="region of interest" description="Disordered" evidence="1">
    <location>
        <begin position="50"/>
        <end position="79"/>
    </location>
</feature>
<evidence type="ECO:0000259" key="2">
    <source>
        <dbReference type="Pfam" id="PF01425"/>
    </source>
</evidence>
<dbReference type="Gene3D" id="3.90.1300.10">
    <property type="entry name" value="Amidase signature (AS) domain"/>
    <property type="match status" value="1"/>
</dbReference>
<dbReference type="GeneID" id="32895605"/>
<dbReference type="PANTHER" id="PTHR11895:SF170">
    <property type="entry name" value="AMIDASE"/>
    <property type="match status" value="1"/>
</dbReference>
<dbReference type="Pfam" id="PF01425">
    <property type="entry name" value="Amidase"/>
    <property type="match status" value="1"/>
</dbReference>
<keyword evidence="4" id="KW-1185">Reference proteome</keyword>
<dbReference type="GO" id="GO:0003824">
    <property type="term" value="F:catalytic activity"/>
    <property type="evidence" value="ECO:0007669"/>
    <property type="project" value="InterPro"/>
</dbReference>
<feature type="domain" description="Amidase" evidence="2">
    <location>
        <begin position="92"/>
        <end position="504"/>
    </location>
</feature>
<dbReference type="InterPro" id="IPR000120">
    <property type="entry name" value="Amidase"/>
</dbReference>
<sequence length="520" mass="55571">MPRSDEHARRRPTVDRVDELASSLGLSLSERECVEYHQLTDEVVGGLEDLDHAPRFDPGLRPETLDGRERGYRPDPDEDPLNAWITRCTVEGEADGPLSDVTVGVKDSIAVAGYEMTAGSTVLEGFVPQIDATVVSRLLENGATIVGKLNMESFAWSGRGDVSDFGEVTNPHDEQRLPGGSSSGSGVAPAVGDCDVALGTDQAGSVRIPSSWCGIVGMKPTHGLVPCTGALPLEPTIDHVGPMAPTVDLVARSLEVIAGIDRADGIQLDQRQPTAIETASYTAAVDSPVGDLSIGILEDGFGWEASDPVVDETVRAAVSQFEELGVSVESVSVPVHRQGMSAWAAIASQGGARMLEEGGVGTTHQGWSWTRLARELDTRLESRADDLPPTVKRSRIAAAFLDDEYGVEPYSSARNVAMAARVAYDDVLSSYDALVLPTTIVRPFEKPDSFDRVEWLSQEVLTILNTCPFNVTGHPALSIPCGKPDGLPVGLMLVGSHFDERTILALGSQFEASTDWESRD</sequence>
<gene>
    <name evidence="3" type="ORF">B1756_15990</name>
</gene>
<accession>A0A2Z2HW88</accession>
<dbReference type="InterPro" id="IPR036928">
    <property type="entry name" value="AS_sf"/>
</dbReference>
<dbReference type="AlphaFoldDB" id="A0A2Z2HW88"/>
<dbReference type="KEGG" id="naj:B1756_15990"/>
<dbReference type="OrthoDB" id="7931at2157"/>
<name>A0A2Z2HW88_9EURY</name>
<dbReference type="Proteomes" id="UP000250088">
    <property type="component" value="Chromosome"/>
</dbReference>
<reference evidence="4" key="1">
    <citation type="submission" date="2017-02" db="EMBL/GenBank/DDBJ databases">
        <title>Natronthermophilus aegyptiacus gen. nov.,sp. nov., an aerobic, extremely halophilic alkalithermophilic archaeon isolated from the athalassohaline Wadi An Natrun, Egypt.</title>
        <authorList>
            <person name="Zhao B."/>
        </authorList>
    </citation>
    <scope>NUCLEOTIDE SEQUENCE [LARGE SCALE GENOMIC DNA]</scope>
    <source>
        <strain evidence="4">JW/NM-HA 15</strain>
    </source>
</reference>